<dbReference type="SUPFAM" id="SSF81383">
    <property type="entry name" value="F-box domain"/>
    <property type="match status" value="1"/>
</dbReference>
<dbReference type="InterPro" id="IPR032675">
    <property type="entry name" value="LRR_dom_sf"/>
</dbReference>
<keyword evidence="1" id="KW-0175">Coiled coil</keyword>
<comment type="caution">
    <text evidence="3">The sequence shown here is derived from an EMBL/GenBank/DDBJ whole genome shotgun (WGS) entry which is preliminary data.</text>
</comment>
<keyword evidence="4" id="KW-1185">Reference proteome</keyword>
<dbReference type="InterPro" id="IPR036047">
    <property type="entry name" value="F-box-like_dom_sf"/>
</dbReference>
<sequence>MSSNPNYIKYDGSIVPWTNPELVLCRDCDDNADVGGQCGLENPNACESCRKLSELQNKIKETKRLLNGLKRVYREVKEQANHHHDPFIHRLPPEIASKIFEFCIPDIMALDLSDRSLHSHELWAPLVLSAVCRRWRSISHSTPQLWRNLPLICDPHSGGDMEEEEQWVLTRRQLVRQWIDRAGELPISINFYSSTEDYILDLYEDSANRAYQMIDVLNDYAHRWQYLKFSGHLKILYTFSTDTHSLPQLRMLELDLNSGLRGMDGILNLRPRYLERLEMPGSMLAIVDFDWKHLTQLTLFSGSLSQCFGALQYGVSLTHCIFQKPFSNLSCPALKTLKISDPARKQDRVEMSFIVDFLWRSGCSLEELLLFCGSLSSSSIVSLCEGIPTLQHLSLVFSAKDPVPTTLFSHLAVASVIDSRKEPRFLPALRLLNVMGENIEYNDWKMLPDIFCTRTSAEEMECHRYALKSVTISVSDPPVQQPDEKILEPDLEFDIDEETLDRILWLRDSSDVEWKIICGEDRKDMVALAVQWYSESWGE</sequence>
<evidence type="ECO:0000313" key="3">
    <source>
        <dbReference type="EMBL" id="KAF9480613.1"/>
    </source>
</evidence>
<proteinExistence type="predicted"/>
<dbReference type="SUPFAM" id="SSF52047">
    <property type="entry name" value="RNI-like"/>
    <property type="match status" value="1"/>
</dbReference>
<feature type="domain" description="F-box" evidence="2">
    <location>
        <begin position="88"/>
        <end position="149"/>
    </location>
</feature>
<protein>
    <recommendedName>
        <fullName evidence="2">F-box domain-containing protein</fullName>
    </recommendedName>
</protein>
<dbReference type="Pfam" id="PF12937">
    <property type="entry name" value="F-box-like"/>
    <property type="match status" value="1"/>
</dbReference>
<evidence type="ECO:0000256" key="1">
    <source>
        <dbReference type="SAM" id="Coils"/>
    </source>
</evidence>
<dbReference type="OrthoDB" id="3270987at2759"/>
<dbReference type="InterPro" id="IPR001810">
    <property type="entry name" value="F-box_dom"/>
</dbReference>
<organism evidence="3 4">
    <name type="scientific">Pholiota conissans</name>
    <dbReference type="NCBI Taxonomy" id="109636"/>
    <lineage>
        <taxon>Eukaryota</taxon>
        <taxon>Fungi</taxon>
        <taxon>Dikarya</taxon>
        <taxon>Basidiomycota</taxon>
        <taxon>Agaricomycotina</taxon>
        <taxon>Agaricomycetes</taxon>
        <taxon>Agaricomycetidae</taxon>
        <taxon>Agaricales</taxon>
        <taxon>Agaricineae</taxon>
        <taxon>Strophariaceae</taxon>
        <taxon>Pholiota</taxon>
    </lineage>
</organism>
<dbReference type="EMBL" id="MU155191">
    <property type="protein sequence ID" value="KAF9480613.1"/>
    <property type="molecule type" value="Genomic_DNA"/>
</dbReference>
<accession>A0A9P5Z4P4</accession>
<dbReference type="Proteomes" id="UP000807469">
    <property type="component" value="Unassembled WGS sequence"/>
</dbReference>
<dbReference type="AlphaFoldDB" id="A0A9P5Z4P4"/>
<evidence type="ECO:0000313" key="4">
    <source>
        <dbReference type="Proteomes" id="UP000807469"/>
    </source>
</evidence>
<dbReference type="Gene3D" id="1.20.1280.50">
    <property type="match status" value="1"/>
</dbReference>
<dbReference type="Gene3D" id="3.80.10.10">
    <property type="entry name" value="Ribonuclease Inhibitor"/>
    <property type="match status" value="1"/>
</dbReference>
<gene>
    <name evidence="3" type="ORF">BDN70DRAFT_599780</name>
</gene>
<evidence type="ECO:0000259" key="2">
    <source>
        <dbReference type="Pfam" id="PF12937"/>
    </source>
</evidence>
<feature type="coiled-coil region" evidence="1">
    <location>
        <begin position="52"/>
        <end position="79"/>
    </location>
</feature>
<name>A0A9P5Z4P4_9AGAR</name>
<reference evidence="3" key="1">
    <citation type="submission" date="2020-11" db="EMBL/GenBank/DDBJ databases">
        <authorList>
            <consortium name="DOE Joint Genome Institute"/>
            <person name="Ahrendt S."/>
            <person name="Riley R."/>
            <person name="Andreopoulos W."/>
            <person name="Labutti K."/>
            <person name="Pangilinan J."/>
            <person name="Ruiz-Duenas F.J."/>
            <person name="Barrasa J.M."/>
            <person name="Sanchez-Garcia M."/>
            <person name="Camarero S."/>
            <person name="Miyauchi S."/>
            <person name="Serrano A."/>
            <person name="Linde D."/>
            <person name="Babiker R."/>
            <person name="Drula E."/>
            <person name="Ayuso-Fernandez I."/>
            <person name="Pacheco R."/>
            <person name="Padilla G."/>
            <person name="Ferreira P."/>
            <person name="Barriuso J."/>
            <person name="Kellner H."/>
            <person name="Castanera R."/>
            <person name="Alfaro M."/>
            <person name="Ramirez L."/>
            <person name="Pisabarro A.G."/>
            <person name="Kuo A."/>
            <person name="Tritt A."/>
            <person name="Lipzen A."/>
            <person name="He G."/>
            <person name="Yan M."/>
            <person name="Ng V."/>
            <person name="Cullen D."/>
            <person name="Martin F."/>
            <person name="Rosso M.-N."/>
            <person name="Henrissat B."/>
            <person name="Hibbett D."/>
            <person name="Martinez A.T."/>
            <person name="Grigoriev I.V."/>
        </authorList>
    </citation>
    <scope>NUCLEOTIDE SEQUENCE</scope>
    <source>
        <strain evidence="3">CIRM-BRFM 674</strain>
    </source>
</reference>